<keyword evidence="3" id="KW-1185">Reference proteome</keyword>
<comment type="caution">
    <text evidence="2">The sequence shown here is derived from an EMBL/GenBank/DDBJ whole genome shotgun (WGS) entry which is preliminary data.</text>
</comment>
<keyword evidence="1" id="KW-1133">Transmembrane helix</keyword>
<name>A0ABV2GNK9_9HYPH</name>
<evidence type="ECO:0000256" key="1">
    <source>
        <dbReference type="SAM" id="Phobius"/>
    </source>
</evidence>
<keyword evidence="1" id="KW-0812">Transmembrane</keyword>
<sequence>MKSVEIESSVFFANSLQIRVVQSVSIVGAASAGLLVADGGAWWSGGAAGLFLLCFISTVLLRLDVRRSSIAFRVGPFTCGVDPRQIALIQTIECEEASFIDIQQFDGRCLLIPCAMFSKNRISLMLTRAEEASNGAHKWP</sequence>
<dbReference type="Proteomes" id="UP001549204">
    <property type="component" value="Unassembled WGS sequence"/>
</dbReference>
<dbReference type="RefSeq" id="WP_354491414.1">
    <property type="nucleotide sequence ID" value="NZ_JBEPMC010000004.1"/>
</dbReference>
<evidence type="ECO:0000313" key="2">
    <source>
        <dbReference type="EMBL" id="MET3579891.1"/>
    </source>
</evidence>
<evidence type="ECO:0000313" key="3">
    <source>
        <dbReference type="Proteomes" id="UP001549204"/>
    </source>
</evidence>
<dbReference type="EMBL" id="JBEPMC010000004">
    <property type="protein sequence ID" value="MET3579891.1"/>
    <property type="molecule type" value="Genomic_DNA"/>
</dbReference>
<keyword evidence="1" id="KW-0472">Membrane</keyword>
<proteinExistence type="predicted"/>
<feature type="transmembrane region" description="Helical" evidence="1">
    <location>
        <begin position="20"/>
        <end position="37"/>
    </location>
</feature>
<evidence type="ECO:0008006" key="4">
    <source>
        <dbReference type="Google" id="ProtNLM"/>
    </source>
</evidence>
<reference evidence="2 3" key="1">
    <citation type="submission" date="2024-06" db="EMBL/GenBank/DDBJ databases">
        <title>Genomic Encyclopedia of Type Strains, Phase IV (KMG-IV): sequencing the most valuable type-strain genomes for metagenomic binning, comparative biology and taxonomic classification.</title>
        <authorList>
            <person name="Goeker M."/>
        </authorList>
    </citation>
    <scope>NUCLEOTIDE SEQUENCE [LARGE SCALE GENOMIC DNA]</scope>
    <source>
        <strain evidence="2 3">DSM 100022</strain>
    </source>
</reference>
<organism evidence="2 3">
    <name type="scientific">Mesorhizobium robiniae</name>
    <dbReference type="NCBI Taxonomy" id="559315"/>
    <lineage>
        <taxon>Bacteria</taxon>
        <taxon>Pseudomonadati</taxon>
        <taxon>Pseudomonadota</taxon>
        <taxon>Alphaproteobacteria</taxon>
        <taxon>Hyphomicrobiales</taxon>
        <taxon>Phyllobacteriaceae</taxon>
        <taxon>Mesorhizobium</taxon>
    </lineage>
</organism>
<accession>A0ABV2GNK9</accession>
<gene>
    <name evidence="2" type="ORF">ABID19_002922</name>
</gene>
<feature type="transmembrane region" description="Helical" evidence="1">
    <location>
        <begin position="43"/>
        <end position="63"/>
    </location>
</feature>
<protein>
    <recommendedName>
        <fullName evidence="4">GPI-GlcNAc transferase complex PIG-H component conserved domain-containing protein</fullName>
    </recommendedName>
</protein>